<dbReference type="PROSITE" id="PS51005">
    <property type="entry name" value="NAC"/>
    <property type="match status" value="1"/>
</dbReference>
<evidence type="ECO:0000313" key="6">
    <source>
        <dbReference type="EMBL" id="KAL3617971.1"/>
    </source>
</evidence>
<dbReference type="InterPro" id="IPR036093">
    <property type="entry name" value="NAC_dom_sf"/>
</dbReference>
<dbReference type="AlphaFoldDB" id="A0ABD3BLH1"/>
<protein>
    <recommendedName>
        <fullName evidence="5">NAC domain-containing protein</fullName>
    </recommendedName>
</protein>
<evidence type="ECO:0000256" key="4">
    <source>
        <dbReference type="ARBA" id="ARBA00023242"/>
    </source>
</evidence>
<proteinExistence type="predicted"/>
<evidence type="ECO:0000256" key="2">
    <source>
        <dbReference type="ARBA" id="ARBA00023125"/>
    </source>
</evidence>
<evidence type="ECO:0000256" key="3">
    <source>
        <dbReference type="ARBA" id="ARBA00023163"/>
    </source>
</evidence>
<feature type="domain" description="NAC" evidence="5">
    <location>
        <begin position="1"/>
        <end position="158"/>
    </location>
</feature>
<dbReference type="PANTHER" id="PTHR31719">
    <property type="entry name" value="NAC TRANSCRIPTION FACTOR 56"/>
    <property type="match status" value="1"/>
</dbReference>
<organism evidence="6 7">
    <name type="scientific">Castilleja foliolosa</name>
    <dbReference type="NCBI Taxonomy" id="1961234"/>
    <lineage>
        <taxon>Eukaryota</taxon>
        <taxon>Viridiplantae</taxon>
        <taxon>Streptophyta</taxon>
        <taxon>Embryophyta</taxon>
        <taxon>Tracheophyta</taxon>
        <taxon>Spermatophyta</taxon>
        <taxon>Magnoliopsida</taxon>
        <taxon>eudicotyledons</taxon>
        <taxon>Gunneridae</taxon>
        <taxon>Pentapetalae</taxon>
        <taxon>asterids</taxon>
        <taxon>lamiids</taxon>
        <taxon>Lamiales</taxon>
        <taxon>Orobanchaceae</taxon>
        <taxon>Pedicularideae</taxon>
        <taxon>Castillejinae</taxon>
        <taxon>Castilleja</taxon>
    </lineage>
</organism>
<keyword evidence="7" id="KW-1185">Reference proteome</keyword>
<dbReference type="EMBL" id="JAVIJP010000081">
    <property type="protein sequence ID" value="KAL3617971.1"/>
    <property type="molecule type" value="Genomic_DNA"/>
</dbReference>
<evidence type="ECO:0000259" key="5">
    <source>
        <dbReference type="PROSITE" id="PS51005"/>
    </source>
</evidence>
<reference evidence="7" key="1">
    <citation type="journal article" date="2024" name="IScience">
        <title>Strigolactones Initiate the Formation of Haustorium-like Structures in Castilleja.</title>
        <authorList>
            <person name="Buerger M."/>
            <person name="Peterson D."/>
            <person name="Chory J."/>
        </authorList>
    </citation>
    <scope>NUCLEOTIDE SEQUENCE [LARGE SCALE GENOMIC DNA]</scope>
</reference>
<dbReference type="InterPro" id="IPR003441">
    <property type="entry name" value="NAC-dom"/>
</dbReference>
<keyword evidence="4" id="KW-0539">Nucleus</keyword>
<evidence type="ECO:0000313" key="7">
    <source>
        <dbReference type="Proteomes" id="UP001632038"/>
    </source>
</evidence>
<comment type="caution">
    <text evidence="6">The sequence shown here is derived from an EMBL/GenBank/DDBJ whole genome shotgun (WGS) entry which is preliminary data.</text>
</comment>
<keyword evidence="3" id="KW-0804">Transcription</keyword>
<sequence>MERPTDQELITNYLAKKVNNQPIQVEDIMINEVNIYEHHPHDLADFVNFLSFNLRYLNPGEDEMYFFTPRGRKYPNGSRPSREVRDVGFWKATEVDKAIKLNGETIGRKKSLVFYTRKSIPRVAIQTNWTMDEYLLNVSSKSPNSNDMSWMIVSCAESIRILNNRTKRSKIYEWGGGCEQLGTRIKGKTRVEVG</sequence>
<dbReference type="Gene3D" id="2.170.150.80">
    <property type="entry name" value="NAC domain"/>
    <property type="match status" value="1"/>
</dbReference>
<dbReference type="Proteomes" id="UP001632038">
    <property type="component" value="Unassembled WGS sequence"/>
</dbReference>
<dbReference type="Pfam" id="PF02365">
    <property type="entry name" value="NAM"/>
    <property type="match status" value="1"/>
</dbReference>
<gene>
    <name evidence="6" type="ORF">CASFOL_038292</name>
</gene>
<keyword evidence="1" id="KW-0805">Transcription regulation</keyword>
<dbReference type="SUPFAM" id="SSF101941">
    <property type="entry name" value="NAC domain"/>
    <property type="match status" value="1"/>
</dbReference>
<accession>A0ABD3BLH1</accession>
<dbReference type="GO" id="GO:0003677">
    <property type="term" value="F:DNA binding"/>
    <property type="evidence" value="ECO:0007669"/>
    <property type="project" value="UniProtKB-KW"/>
</dbReference>
<keyword evidence="2" id="KW-0238">DNA-binding</keyword>
<name>A0ABD3BLH1_9LAMI</name>
<evidence type="ECO:0000256" key="1">
    <source>
        <dbReference type="ARBA" id="ARBA00023015"/>
    </source>
</evidence>
<dbReference type="PANTHER" id="PTHR31719:SF94">
    <property type="entry name" value="PROTEIN ATAF2"/>
    <property type="match status" value="1"/>
</dbReference>